<feature type="transmembrane region" description="Helical" evidence="5">
    <location>
        <begin position="267"/>
        <end position="284"/>
    </location>
</feature>
<proteinExistence type="predicted"/>
<dbReference type="Proteomes" id="UP000236416">
    <property type="component" value="Unassembled WGS sequence"/>
</dbReference>
<feature type="transmembrane region" description="Helical" evidence="5">
    <location>
        <begin position="374"/>
        <end position="394"/>
    </location>
</feature>
<dbReference type="InterPro" id="IPR051533">
    <property type="entry name" value="WaaL-like"/>
</dbReference>
<feature type="transmembrane region" description="Helical" evidence="5">
    <location>
        <begin position="50"/>
        <end position="82"/>
    </location>
</feature>
<keyword evidence="3 5" id="KW-1133">Transmembrane helix</keyword>
<feature type="transmembrane region" description="Helical" evidence="5">
    <location>
        <begin position="155"/>
        <end position="177"/>
    </location>
</feature>
<gene>
    <name evidence="7" type="ORF">C2134_16260</name>
</gene>
<evidence type="ECO:0000256" key="5">
    <source>
        <dbReference type="SAM" id="Phobius"/>
    </source>
</evidence>
<keyword evidence="2 5" id="KW-0812">Transmembrane</keyword>
<feature type="transmembrane region" description="Helical" evidence="5">
    <location>
        <begin position="401"/>
        <end position="419"/>
    </location>
</feature>
<name>A0A2K4MKU3_9NEIS</name>
<evidence type="ECO:0000256" key="1">
    <source>
        <dbReference type="ARBA" id="ARBA00004141"/>
    </source>
</evidence>
<comment type="subcellular location">
    <subcellularLocation>
        <location evidence="1">Membrane</location>
        <topology evidence="1">Multi-pass membrane protein</topology>
    </subcellularLocation>
</comment>
<reference evidence="7 8" key="1">
    <citation type="submission" date="2018-01" db="EMBL/GenBank/DDBJ databases">
        <title>Genomic Sequence of Chromobacterium MWU13-2610 from wild cranberry bogs within the Cape Cod National Seashore.</title>
        <authorList>
            <person name="O'Hara-Hanley K."/>
            <person name="Soby S."/>
            <person name="Harrison A."/>
        </authorList>
    </citation>
    <scope>NUCLEOTIDE SEQUENCE [LARGE SCALE GENOMIC DNA]</scope>
    <source>
        <strain evidence="7 8">MWU13-2610</strain>
    </source>
</reference>
<feature type="transmembrane region" description="Helical" evidence="5">
    <location>
        <begin position="220"/>
        <end position="237"/>
    </location>
</feature>
<feature type="transmembrane region" description="Helical" evidence="5">
    <location>
        <begin position="192"/>
        <end position="213"/>
    </location>
</feature>
<evidence type="ECO:0000313" key="8">
    <source>
        <dbReference type="Proteomes" id="UP000236416"/>
    </source>
</evidence>
<protein>
    <recommendedName>
        <fullName evidence="6">O-antigen ligase-related domain-containing protein</fullName>
    </recommendedName>
</protein>
<evidence type="ECO:0000313" key="7">
    <source>
        <dbReference type="EMBL" id="POA97385.1"/>
    </source>
</evidence>
<keyword evidence="4 5" id="KW-0472">Membrane</keyword>
<dbReference type="GO" id="GO:0016020">
    <property type="term" value="C:membrane"/>
    <property type="evidence" value="ECO:0007669"/>
    <property type="project" value="UniProtKB-SubCell"/>
</dbReference>
<organism evidence="7 8">
    <name type="scientific">Chromobacterium sinusclupearum</name>
    <dbReference type="NCBI Taxonomy" id="2077146"/>
    <lineage>
        <taxon>Bacteria</taxon>
        <taxon>Pseudomonadati</taxon>
        <taxon>Pseudomonadota</taxon>
        <taxon>Betaproteobacteria</taxon>
        <taxon>Neisseriales</taxon>
        <taxon>Chromobacteriaceae</taxon>
        <taxon>Chromobacterium</taxon>
    </lineage>
</organism>
<evidence type="ECO:0000259" key="6">
    <source>
        <dbReference type="Pfam" id="PF04932"/>
    </source>
</evidence>
<accession>A0A2K4MKU3</accession>
<feature type="transmembrane region" description="Helical" evidence="5">
    <location>
        <begin position="243"/>
        <end position="260"/>
    </location>
</feature>
<evidence type="ECO:0000256" key="3">
    <source>
        <dbReference type="ARBA" id="ARBA00022989"/>
    </source>
</evidence>
<dbReference type="PANTHER" id="PTHR37422">
    <property type="entry name" value="TEICHURONIC ACID BIOSYNTHESIS PROTEIN TUAE"/>
    <property type="match status" value="1"/>
</dbReference>
<feature type="transmembrane region" description="Helical" evidence="5">
    <location>
        <begin position="94"/>
        <end position="114"/>
    </location>
</feature>
<dbReference type="PANTHER" id="PTHR37422:SF13">
    <property type="entry name" value="LIPOPOLYSACCHARIDE BIOSYNTHESIS PROTEIN PA4999-RELATED"/>
    <property type="match status" value="1"/>
</dbReference>
<dbReference type="Pfam" id="PF04932">
    <property type="entry name" value="Wzy_C"/>
    <property type="match status" value="1"/>
</dbReference>
<sequence>MLRHAPVHGCHTSCRGASRLDKCDSKLEIAVSGMGNGVNELKPWQSRLQWPLLLCVFLFGVTGMTMKGGANIFLFLMTLFSLPLLKDARGDRWTWALFIVLSASLLVTVLQLAAGMSFVGHKALDAPTRFFLAALCLFALKRLPARRLATACWGVWLGALGVMVWGYVSTHVAVYAYGLDVTRGWNQFSNPIPFGVFSVMLGFLSLSLPIVGWTDLSRKLQWLLCIGGLLAGLLAGYYSGSRAPFLIVPPLLIVMMLGVTRWRIGRIFVMLAVILAATASSVMITPNKLHSRIDEGLNDLRVYKQNQNTSMGLRLEMWRVARDIIADHPLTGVGKQGYYDEVNARIKQGKAPVIINAAPHPHGELLNFGVEMGLPGLILGLLIFAVPAALFFPLLRADDALLRFAATGGSIVVVGQFVAGLMDTYFWIVSQTAFYGTFVVVFAAIILARRQELAGR</sequence>
<evidence type="ECO:0000256" key="2">
    <source>
        <dbReference type="ARBA" id="ARBA00022692"/>
    </source>
</evidence>
<feature type="transmembrane region" description="Helical" evidence="5">
    <location>
        <begin position="425"/>
        <end position="448"/>
    </location>
</feature>
<dbReference type="EMBL" id="PPTF01000073">
    <property type="protein sequence ID" value="POA97385.1"/>
    <property type="molecule type" value="Genomic_DNA"/>
</dbReference>
<keyword evidence="8" id="KW-1185">Reference proteome</keyword>
<dbReference type="InterPro" id="IPR007016">
    <property type="entry name" value="O-antigen_ligase-rel_domated"/>
</dbReference>
<dbReference type="AlphaFoldDB" id="A0A2K4MKU3"/>
<feature type="domain" description="O-antigen ligase-related" evidence="6">
    <location>
        <begin position="229"/>
        <end position="379"/>
    </location>
</feature>
<comment type="caution">
    <text evidence="7">The sequence shown here is derived from an EMBL/GenBank/DDBJ whole genome shotgun (WGS) entry which is preliminary data.</text>
</comment>
<evidence type="ECO:0000256" key="4">
    <source>
        <dbReference type="ARBA" id="ARBA00023136"/>
    </source>
</evidence>